<evidence type="ECO:0000256" key="1">
    <source>
        <dbReference type="SAM" id="MobiDB-lite"/>
    </source>
</evidence>
<dbReference type="OMA" id="CFANETH"/>
<dbReference type="STRING" id="5078.A0A135L810"/>
<comment type="caution">
    <text evidence="2">The sequence shown here is derived from an EMBL/GenBank/DDBJ whole genome shotgun (WGS) entry which is preliminary data.</text>
</comment>
<keyword evidence="3" id="KW-1185">Reference proteome</keyword>
<proteinExistence type="predicted"/>
<evidence type="ECO:0000313" key="3">
    <source>
        <dbReference type="Proteomes" id="UP000070168"/>
    </source>
</evidence>
<dbReference type="AlphaFoldDB" id="A0A135L810"/>
<dbReference type="EMBL" id="LHQR01000079">
    <property type="protein sequence ID" value="KXG45121.1"/>
    <property type="molecule type" value="Genomic_DNA"/>
</dbReference>
<feature type="compositionally biased region" description="Basic and acidic residues" evidence="1">
    <location>
        <begin position="209"/>
        <end position="223"/>
    </location>
</feature>
<dbReference type="GeneID" id="63712611"/>
<name>A0A135L810_PENPA</name>
<feature type="compositionally biased region" description="Basic and acidic residues" evidence="1">
    <location>
        <begin position="1"/>
        <end position="18"/>
    </location>
</feature>
<accession>A0A135L810</accession>
<feature type="region of interest" description="Disordered" evidence="1">
    <location>
        <begin position="204"/>
        <end position="223"/>
    </location>
</feature>
<feature type="region of interest" description="Disordered" evidence="1">
    <location>
        <begin position="1"/>
        <end position="59"/>
    </location>
</feature>
<dbReference type="Proteomes" id="UP000070168">
    <property type="component" value="Unassembled WGS sequence"/>
</dbReference>
<protein>
    <submittedName>
        <fullName evidence="2">Uncharacterized protein</fullName>
    </submittedName>
</protein>
<gene>
    <name evidence="2" type="ORF">PGRI_095980</name>
</gene>
<feature type="compositionally biased region" description="Polar residues" evidence="1">
    <location>
        <begin position="39"/>
        <end position="59"/>
    </location>
</feature>
<evidence type="ECO:0000313" key="2">
    <source>
        <dbReference type="EMBL" id="KXG45121.1"/>
    </source>
</evidence>
<dbReference type="OrthoDB" id="4232626at2759"/>
<sequence length="252" mass="29214">MSQYHVDDVSQFMEHEPWEPNSDYAPTPGHYGSPYGAFSTFSPSPSNQRESGIDLTSNSDTHPLRFLPLCEWQDGKSYDEEAPSCIHYRIEWRVTVNNREVSADTEEDVFLAPSAFWQLLLEKKLEKALRRKAARHRRLRPDDTVIVVSTSDRTKRKLTKRFDDTEINWTVIEKQLLMWSDVFSRGKELMVKISFNYINDRSSPPVGQKGDKRETKGGNHLSRRECFANETHNFMRRRVLLVKNQSGAAFIG</sequence>
<organism evidence="2 3">
    <name type="scientific">Penicillium patulum</name>
    <name type="common">Penicillium griseofulvum</name>
    <dbReference type="NCBI Taxonomy" id="5078"/>
    <lineage>
        <taxon>Eukaryota</taxon>
        <taxon>Fungi</taxon>
        <taxon>Dikarya</taxon>
        <taxon>Ascomycota</taxon>
        <taxon>Pezizomycotina</taxon>
        <taxon>Eurotiomycetes</taxon>
        <taxon>Eurotiomycetidae</taxon>
        <taxon>Eurotiales</taxon>
        <taxon>Aspergillaceae</taxon>
        <taxon>Penicillium</taxon>
    </lineage>
</organism>
<dbReference type="RefSeq" id="XP_040643657.1">
    <property type="nucleotide sequence ID" value="XM_040797311.1"/>
</dbReference>
<reference evidence="2 3" key="1">
    <citation type="journal article" date="2016" name="BMC Genomics">
        <title>Genome sequencing and secondary metabolism of the postharvest pathogen Penicillium griseofulvum.</title>
        <authorList>
            <person name="Banani H."/>
            <person name="Marcet-Houben M."/>
            <person name="Ballester A.R."/>
            <person name="Abbruscato P."/>
            <person name="Gonzalez-Candelas L."/>
            <person name="Gabaldon T."/>
            <person name="Spadaro D."/>
        </authorList>
    </citation>
    <scope>NUCLEOTIDE SEQUENCE [LARGE SCALE GENOMIC DNA]</scope>
    <source>
        <strain evidence="2 3">PG3</strain>
    </source>
</reference>